<proteinExistence type="predicted"/>
<sequence>MKPTHIVNLQLGFDLSEPLSPDNVKGVMFMLGAKTEDDVARLYLDKSYKEIIQTLSAMGVNVLGGNVETVQAQDTEDKQVPTGDTTTSETDNEEVEHDSEDKFLGDDEVPSEPAMVNDDKVNKLVEKLMDFITTDGNIITKVLINKKYEDDIDDLGALATVLGLADDVEIQYRAFKDKELEATFSVMDVQGNQVKKEIK</sequence>
<gene>
    <name evidence="2" type="ORF">SY212_03930</name>
</gene>
<dbReference type="Proteomes" id="UP000494265">
    <property type="component" value="Unassembled WGS sequence"/>
</dbReference>
<comment type="caution">
    <text evidence="2">The sequence shown here is derived from an EMBL/GenBank/DDBJ whole genome shotgun (WGS) entry which is preliminary data.</text>
</comment>
<evidence type="ECO:0000313" key="2">
    <source>
        <dbReference type="EMBL" id="GET05363.1"/>
    </source>
</evidence>
<name>A0A6F9XJC1_9LACO</name>
<dbReference type="AlphaFoldDB" id="A0A6F9XJC1"/>
<evidence type="ECO:0000256" key="1">
    <source>
        <dbReference type="SAM" id="MobiDB-lite"/>
    </source>
</evidence>
<organism evidence="2">
    <name type="scientific">Ligilactobacillus agilis</name>
    <dbReference type="NCBI Taxonomy" id="1601"/>
    <lineage>
        <taxon>Bacteria</taxon>
        <taxon>Bacillati</taxon>
        <taxon>Bacillota</taxon>
        <taxon>Bacilli</taxon>
        <taxon>Lactobacillales</taxon>
        <taxon>Lactobacillaceae</taxon>
        <taxon>Ligilactobacillus</taxon>
    </lineage>
</organism>
<dbReference type="RefSeq" id="WP_172584206.1">
    <property type="nucleotide sequence ID" value="NZ_BLAM01000054.1"/>
</dbReference>
<accession>A0A6F9XJC1</accession>
<dbReference type="EMBL" id="BLAM01000054">
    <property type="protein sequence ID" value="GET05363.1"/>
    <property type="molecule type" value="Genomic_DNA"/>
</dbReference>
<reference evidence="2" key="1">
    <citation type="submission" date="2019-10" db="EMBL/GenBank/DDBJ databases">
        <title>Lactobacillus agilis SY212 Whole Genome Sequencing Project.</title>
        <authorList>
            <person name="Suzuki S."/>
            <person name="Endo A."/>
            <person name="Maeno S."/>
            <person name="Shiwa Y."/>
            <person name="Matsutani M."/>
            <person name="Kajikawa A."/>
        </authorList>
    </citation>
    <scope>NUCLEOTIDE SEQUENCE</scope>
    <source>
        <strain evidence="2">SY212</strain>
    </source>
</reference>
<feature type="region of interest" description="Disordered" evidence="1">
    <location>
        <begin position="71"/>
        <end position="104"/>
    </location>
</feature>
<protein>
    <submittedName>
        <fullName evidence="2">Uncharacterized protein</fullName>
    </submittedName>
</protein>